<dbReference type="InterPro" id="IPR007050">
    <property type="entry name" value="HTH_bacterioopsin"/>
</dbReference>
<dbReference type="AlphaFoldDB" id="A0ABD5X4Q1"/>
<evidence type="ECO:0000259" key="4">
    <source>
        <dbReference type="Pfam" id="PF24281"/>
    </source>
</evidence>
<feature type="domain" description="HTH bat-type" evidence="3">
    <location>
        <begin position="182"/>
        <end position="231"/>
    </location>
</feature>
<comment type="caution">
    <text evidence="5">The sequence shown here is derived from an EMBL/GenBank/DDBJ whole genome shotgun (WGS) entry which is preliminary data.</text>
</comment>
<evidence type="ECO:0000256" key="1">
    <source>
        <dbReference type="ARBA" id="ARBA00023015"/>
    </source>
</evidence>
<dbReference type="Proteomes" id="UP001596414">
    <property type="component" value="Unassembled WGS sequence"/>
</dbReference>
<evidence type="ECO:0000259" key="3">
    <source>
        <dbReference type="Pfam" id="PF04967"/>
    </source>
</evidence>
<evidence type="ECO:0000313" key="6">
    <source>
        <dbReference type="Proteomes" id="UP001596414"/>
    </source>
</evidence>
<dbReference type="InterPro" id="IPR056529">
    <property type="entry name" value="HVO_2928_N"/>
</dbReference>
<reference evidence="5 6" key="1">
    <citation type="journal article" date="2014" name="Int. J. Syst. Evol. Microbiol.">
        <title>Complete genome sequence of Corynebacterium casei LMG S-19264T (=DSM 44701T), isolated from a smear-ripened cheese.</title>
        <authorList>
            <consortium name="US DOE Joint Genome Institute (JGI-PGF)"/>
            <person name="Walter F."/>
            <person name="Albersmeier A."/>
            <person name="Kalinowski J."/>
            <person name="Ruckert C."/>
        </authorList>
    </citation>
    <scope>NUCLEOTIDE SEQUENCE [LARGE SCALE GENOMIC DNA]</scope>
    <source>
        <strain evidence="5 6">CGMCC 4.7215</strain>
    </source>
</reference>
<dbReference type="Pfam" id="PF04967">
    <property type="entry name" value="HTH_10"/>
    <property type="match status" value="1"/>
</dbReference>
<keyword evidence="2" id="KW-0804">Transcription</keyword>
<evidence type="ECO:0000313" key="5">
    <source>
        <dbReference type="EMBL" id="MFC7126165.1"/>
    </source>
</evidence>
<gene>
    <name evidence="5" type="ORF">ACFQJ7_08970</name>
</gene>
<name>A0ABD5X4Q1_9EURY</name>
<dbReference type="Pfam" id="PF24281">
    <property type="entry name" value="HVO_2928_N"/>
    <property type="match status" value="1"/>
</dbReference>
<dbReference type="EMBL" id="JBHSZQ010000018">
    <property type="protein sequence ID" value="MFC7126165.1"/>
    <property type="molecule type" value="Genomic_DNA"/>
</dbReference>
<accession>A0ABD5X4Q1</accession>
<protein>
    <submittedName>
        <fullName evidence="5">Helix-turn-helix domain-containing protein</fullName>
    </submittedName>
</protein>
<sequence length="245" mass="28437">MREFTFAIDYEQGADPVMDVFLKHSTLSAHSLDAVVDEHAFWRMEHVTGPETALDRLEDIRFDDSCCGEAITEQGCAAERHHDVVERTTNELILYSYLADIRQCESVHTLAGKHLPDGLIFETRRHEETCWWRVLMRSDEKIGIFYDELGARLHNGLSFKMGHLRDASEWRREQMTGVNLPEEQEIALRTAVSAGYYDPPRETTLDELAVELGIPRSTLSYRLRQAESKLIHRYVDRDEPTRWLE</sequence>
<keyword evidence="1" id="KW-0805">Transcription regulation</keyword>
<dbReference type="RefSeq" id="WP_257301195.1">
    <property type="nucleotide sequence ID" value="NZ_JAODIY010000015.1"/>
</dbReference>
<dbReference type="PANTHER" id="PTHR34236">
    <property type="entry name" value="DIMETHYL SULFOXIDE REDUCTASE TRANSCRIPTIONAL ACTIVATOR"/>
    <property type="match status" value="1"/>
</dbReference>
<evidence type="ECO:0000256" key="2">
    <source>
        <dbReference type="ARBA" id="ARBA00023163"/>
    </source>
</evidence>
<feature type="domain" description="HVO-2928 N-terminal" evidence="4">
    <location>
        <begin position="3"/>
        <end position="170"/>
    </location>
</feature>
<organism evidence="5 6">
    <name type="scientific">Halovenus rubra</name>
    <dbReference type="NCBI Taxonomy" id="869890"/>
    <lineage>
        <taxon>Archaea</taxon>
        <taxon>Methanobacteriati</taxon>
        <taxon>Methanobacteriota</taxon>
        <taxon>Stenosarchaea group</taxon>
        <taxon>Halobacteria</taxon>
        <taxon>Halobacteriales</taxon>
        <taxon>Haloarculaceae</taxon>
        <taxon>Halovenus</taxon>
    </lineage>
</organism>
<proteinExistence type="predicted"/>
<dbReference type="PANTHER" id="PTHR34236:SF1">
    <property type="entry name" value="DIMETHYL SULFOXIDE REDUCTASE TRANSCRIPTIONAL ACTIVATOR"/>
    <property type="match status" value="1"/>
</dbReference>